<protein>
    <submittedName>
        <fullName evidence="1">Uncharacterized protein</fullName>
    </submittedName>
</protein>
<evidence type="ECO:0000313" key="2">
    <source>
        <dbReference type="Proteomes" id="UP000261420"/>
    </source>
</evidence>
<keyword evidence="2" id="KW-1185">Reference proteome</keyword>
<accession>A0A3B4UYN1</accession>
<reference evidence="1" key="1">
    <citation type="submission" date="2025-08" db="UniProtKB">
        <authorList>
            <consortium name="Ensembl"/>
        </authorList>
    </citation>
    <scope>IDENTIFICATION</scope>
</reference>
<organism evidence="1 2">
    <name type="scientific">Seriola dumerili</name>
    <name type="common">Greater amberjack</name>
    <name type="synonym">Caranx dumerili</name>
    <dbReference type="NCBI Taxonomy" id="41447"/>
    <lineage>
        <taxon>Eukaryota</taxon>
        <taxon>Metazoa</taxon>
        <taxon>Chordata</taxon>
        <taxon>Craniata</taxon>
        <taxon>Vertebrata</taxon>
        <taxon>Euteleostomi</taxon>
        <taxon>Actinopterygii</taxon>
        <taxon>Neopterygii</taxon>
        <taxon>Teleostei</taxon>
        <taxon>Neoteleostei</taxon>
        <taxon>Acanthomorphata</taxon>
        <taxon>Carangaria</taxon>
        <taxon>Carangiformes</taxon>
        <taxon>Carangidae</taxon>
        <taxon>Seriola</taxon>
    </lineage>
</organism>
<proteinExistence type="predicted"/>
<dbReference type="Proteomes" id="UP000261420">
    <property type="component" value="Unplaced"/>
</dbReference>
<name>A0A3B4UYN1_SERDU</name>
<dbReference type="AlphaFoldDB" id="A0A3B4UYN1"/>
<reference evidence="1" key="2">
    <citation type="submission" date="2025-09" db="UniProtKB">
        <authorList>
            <consortium name="Ensembl"/>
        </authorList>
    </citation>
    <scope>IDENTIFICATION</scope>
</reference>
<dbReference type="Ensembl" id="ENSSDUT00000024023.1">
    <property type="protein sequence ID" value="ENSSDUP00000023586.1"/>
    <property type="gene ID" value="ENSSDUG00000017150.1"/>
</dbReference>
<sequence>LMGTALVQYLRHHGYWSMALLYHRQMDSIKSLLCTQTVEQPFVEQLSDCALHTHTGIEVEWIYVRIT</sequence>
<evidence type="ECO:0000313" key="1">
    <source>
        <dbReference type="Ensembl" id="ENSSDUP00000023586.1"/>
    </source>
</evidence>